<dbReference type="InterPro" id="IPR036388">
    <property type="entry name" value="WH-like_DNA-bd_sf"/>
</dbReference>
<dbReference type="PRINTS" id="PR00778">
    <property type="entry name" value="HTHARSR"/>
</dbReference>
<dbReference type="Gene3D" id="1.10.10.10">
    <property type="entry name" value="Winged helix-like DNA-binding domain superfamily/Winged helix DNA-binding domain"/>
    <property type="match status" value="1"/>
</dbReference>
<dbReference type="InterPro" id="IPR011991">
    <property type="entry name" value="ArsR-like_HTH"/>
</dbReference>
<dbReference type="Pfam" id="PF01022">
    <property type="entry name" value="HTH_5"/>
    <property type="match status" value="1"/>
</dbReference>
<protein>
    <submittedName>
        <fullName evidence="5">ArsR family transcriptional regulator</fullName>
    </submittedName>
</protein>
<dbReference type="InterPro" id="IPR051081">
    <property type="entry name" value="HTH_MetalResp_TranReg"/>
</dbReference>
<dbReference type="GO" id="GO:0003677">
    <property type="term" value="F:DNA binding"/>
    <property type="evidence" value="ECO:0007669"/>
    <property type="project" value="UniProtKB-KW"/>
</dbReference>
<dbReference type="AlphaFoldDB" id="A0A4P6JNK5"/>
<dbReference type="KEGG" id="kbs:EPA93_12960"/>
<dbReference type="PANTHER" id="PTHR33154">
    <property type="entry name" value="TRANSCRIPTIONAL REGULATOR, ARSR FAMILY"/>
    <property type="match status" value="1"/>
</dbReference>
<evidence type="ECO:0000256" key="2">
    <source>
        <dbReference type="ARBA" id="ARBA00023125"/>
    </source>
</evidence>
<dbReference type="CDD" id="cd00090">
    <property type="entry name" value="HTH_ARSR"/>
    <property type="match status" value="1"/>
</dbReference>
<evidence type="ECO:0000256" key="3">
    <source>
        <dbReference type="ARBA" id="ARBA00023163"/>
    </source>
</evidence>
<dbReference type="InterPro" id="IPR001845">
    <property type="entry name" value="HTH_ArsR_DNA-bd_dom"/>
</dbReference>
<evidence type="ECO:0000313" key="6">
    <source>
        <dbReference type="Proteomes" id="UP000290365"/>
    </source>
</evidence>
<dbReference type="Pfam" id="PF19361">
    <property type="entry name" value="DUF5937"/>
    <property type="match status" value="1"/>
</dbReference>
<proteinExistence type="predicted"/>
<dbReference type="PANTHER" id="PTHR33154:SF33">
    <property type="entry name" value="TRANSCRIPTIONAL REPRESSOR SDPR"/>
    <property type="match status" value="1"/>
</dbReference>
<evidence type="ECO:0000256" key="1">
    <source>
        <dbReference type="ARBA" id="ARBA00023015"/>
    </source>
</evidence>
<dbReference type="EMBL" id="CP035758">
    <property type="protein sequence ID" value="QBD76864.1"/>
    <property type="molecule type" value="Genomic_DNA"/>
</dbReference>
<sequence length="379" mass="43441">MTRIIHLDSPQAERLAFSYSPLQEAVRSLQVLAKSKYHPLHLAWVLQIRQQMPVALRAEVSAFGIIFARMIPDIFASSLSLGSDFLPFTEEFRVTQELAAQDYAERVLNQAILGHDMDELNYPLEQISSSPELQEQILAQTAEIHPASVQMVQELLTNPQRSQERFLAFFLQYWEVCLAPQWPQLEELLLRDIQQRGQLLFEYGPREVLSSLAPQLNIYEEENNITMLYPAQGHWEKKAGNPLFLIPSSYVWPRLSFIYGRDVLHAIAYSIKQYHEEGNAPVPPERLLKLLRAAGDTTRMQILQLLSQRPRSTRELAGLLGLSEAGISKHVKMLQDVGFLRSERSSYYVLYQSVRDPLSEITRGLDRLLQPAQDEEITS</sequence>
<organism evidence="5 6">
    <name type="scientific">Ktedonosporobacter rubrisoli</name>
    <dbReference type="NCBI Taxonomy" id="2509675"/>
    <lineage>
        <taxon>Bacteria</taxon>
        <taxon>Bacillati</taxon>
        <taxon>Chloroflexota</taxon>
        <taxon>Ktedonobacteria</taxon>
        <taxon>Ktedonobacterales</taxon>
        <taxon>Ktedonosporobacteraceae</taxon>
        <taxon>Ktedonosporobacter</taxon>
    </lineage>
</organism>
<feature type="domain" description="HTH arsR-type" evidence="4">
    <location>
        <begin position="279"/>
        <end position="373"/>
    </location>
</feature>
<dbReference type="GO" id="GO:0003700">
    <property type="term" value="F:DNA-binding transcription factor activity"/>
    <property type="evidence" value="ECO:0007669"/>
    <property type="project" value="InterPro"/>
</dbReference>
<dbReference type="InterPro" id="IPR036390">
    <property type="entry name" value="WH_DNA-bd_sf"/>
</dbReference>
<dbReference type="Proteomes" id="UP000290365">
    <property type="component" value="Chromosome"/>
</dbReference>
<dbReference type="PROSITE" id="PS50987">
    <property type="entry name" value="HTH_ARSR_2"/>
    <property type="match status" value="1"/>
</dbReference>
<keyword evidence="6" id="KW-1185">Reference proteome</keyword>
<dbReference type="InterPro" id="IPR045981">
    <property type="entry name" value="DUF5937"/>
</dbReference>
<name>A0A4P6JNK5_KTERU</name>
<reference evidence="5 6" key="1">
    <citation type="submission" date="2019-01" db="EMBL/GenBank/DDBJ databases">
        <title>Ktedonosporobacter rubrisoli SCAWS-G2.</title>
        <authorList>
            <person name="Huang Y."/>
            <person name="Yan B."/>
        </authorList>
    </citation>
    <scope>NUCLEOTIDE SEQUENCE [LARGE SCALE GENOMIC DNA]</scope>
    <source>
        <strain evidence="5 6">SCAWS-G2</strain>
    </source>
</reference>
<keyword evidence="3" id="KW-0804">Transcription</keyword>
<keyword evidence="1" id="KW-0805">Transcription regulation</keyword>
<dbReference type="RefSeq" id="WP_129887928.1">
    <property type="nucleotide sequence ID" value="NZ_CP035758.1"/>
</dbReference>
<dbReference type="OrthoDB" id="154717at2"/>
<keyword evidence="2" id="KW-0238">DNA-binding</keyword>
<evidence type="ECO:0000259" key="4">
    <source>
        <dbReference type="PROSITE" id="PS50987"/>
    </source>
</evidence>
<gene>
    <name evidence="5" type="ORF">EPA93_12960</name>
</gene>
<accession>A0A4P6JNK5</accession>
<dbReference type="SMART" id="SM00418">
    <property type="entry name" value="HTH_ARSR"/>
    <property type="match status" value="1"/>
</dbReference>
<dbReference type="SUPFAM" id="SSF46785">
    <property type="entry name" value="Winged helix' DNA-binding domain"/>
    <property type="match status" value="1"/>
</dbReference>
<evidence type="ECO:0000313" key="5">
    <source>
        <dbReference type="EMBL" id="QBD76864.1"/>
    </source>
</evidence>